<gene>
    <name evidence="1" type="primary">ORF172481</name>
</gene>
<protein>
    <submittedName>
        <fullName evidence="1">Uncharacterized protein</fullName>
    </submittedName>
</protein>
<dbReference type="AlphaFoldDB" id="A0A0B7B9W7"/>
<evidence type="ECO:0000313" key="1">
    <source>
        <dbReference type="EMBL" id="CEK89702.1"/>
    </source>
</evidence>
<reference evidence="1" key="1">
    <citation type="submission" date="2014-12" db="EMBL/GenBank/DDBJ databases">
        <title>Insight into the proteome of Arion vulgaris.</title>
        <authorList>
            <person name="Aradska J."/>
            <person name="Bulat T."/>
            <person name="Smidak R."/>
            <person name="Sarate P."/>
            <person name="Gangsoo J."/>
            <person name="Sialana F."/>
            <person name="Bilban M."/>
            <person name="Lubec G."/>
        </authorList>
    </citation>
    <scope>NUCLEOTIDE SEQUENCE</scope>
    <source>
        <tissue evidence="1">Skin</tissue>
    </source>
</reference>
<name>A0A0B7B9W7_9EUPU</name>
<dbReference type="EMBL" id="HACG01042837">
    <property type="protein sequence ID" value="CEK89702.1"/>
    <property type="molecule type" value="Transcribed_RNA"/>
</dbReference>
<sequence>MHFLEVGMAYIPYGSLARYLILPVANLALQCQASGYAQMECQNHAKICRNQSFKPTKKSMTLCYNAVAVKQQNKREREA</sequence>
<proteinExistence type="predicted"/>
<organism evidence="1">
    <name type="scientific">Arion vulgaris</name>
    <dbReference type="NCBI Taxonomy" id="1028688"/>
    <lineage>
        <taxon>Eukaryota</taxon>
        <taxon>Metazoa</taxon>
        <taxon>Spiralia</taxon>
        <taxon>Lophotrochozoa</taxon>
        <taxon>Mollusca</taxon>
        <taxon>Gastropoda</taxon>
        <taxon>Heterobranchia</taxon>
        <taxon>Euthyneura</taxon>
        <taxon>Panpulmonata</taxon>
        <taxon>Eupulmonata</taxon>
        <taxon>Stylommatophora</taxon>
        <taxon>Helicina</taxon>
        <taxon>Arionoidea</taxon>
        <taxon>Arionidae</taxon>
        <taxon>Arion</taxon>
    </lineage>
</organism>
<accession>A0A0B7B9W7</accession>